<evidence type="ECO:0000313" key="3">
    <source>
        <dbReference type="EMBL" id="OKL61732.1"/>
    </source>
</evidence>
<sequence>MAYYRAVTLLILLLQSSSIFAKSLLNNDVDLLLRLRKPELPSMRHRFSLDTIQNDNDTHFNTNAFSVKTKQILARADISNSTVPTFNETAFNQSASTACANAVNNYTAAINPSGLVACYNIAVWDNTTGVFQTDVRLYQKSAAIGSFEGLAPSDFSMSFSIPEATLSAPMMMTTNESVTADTPATGEFVLGFQNIGQMSKSLQFSKLTDSDLRALMIPSISLGATSPSGGTVDTSLASDTLSYVAGEFTQPDGTATNITTPEAITLSSPIIASASVFVLPGTHIKVYPVGLIITCIWAGLLFIAVGAGTIGRYQFRVNYRKRVQSSKITSSFI</sequence>
<dbReference type="Proteomes" id="UP000214365">
    <property type="component" value="Unassembled WGS sequence"/>
</dbReference>
<feature type="chain" id="PRO_5013008178" evidence="2">
    <location>
        <begin position="22"/>
        <end position="333"/>
    </location>
</feature>
<dbReference type="GeneID" id="31002820"/>
<keyword evidence="1" id="KW-0812">Transmembrane</keyword>
<feature type="signal peptide" evidence="2">
    <location>
        <begin position="1"/>
        <end position="21"/>
    </location>
</feature>
<keyword evidence="1" id="KW-0472">Membrane</keyword>
<keyword evidence="2" id="KW-0732">Signal</keyword>
<dbReference type="EMBL" id="LFMY01000003">
    <property type="protein sequence ID" value="OKL61732.1"/>
    <property type="molecule type" value="Genomic_DNA"/>
</dbReference>
<evidence type="ECO:0000256" key="1">
    <source>
        <dbReference type="SAM" id="Phobius"/>
    </source>
</evidence>
<keyword evidence="1" id="KW-1133">Transmembrane helix</keyword>
<dbReference type="STRING" id="1441469.A0A225AJP8"/>
<keyword evidence="4" id="KW-1185">Reference proteome</keyword>
<protein>
    <submittedName>
        <fullName evidence="3">Uncharacterized protein</fullName>
    </submittedName>
</protein>
<name>A0A225AJP8_TALAT</name>
<comment type="caution">
    <text evidence="3">The sequence shown here is derived from an EMBL/GenBank/DDBJ whole genome shotgun (WGS) entry which is preliminary data.</text>
</comment>
<evidence type="ECO:0000256" key="2">
    <source>
        <dbReference type="SAM" id="SignalP"/>
    </source>
</evidence>
<gene>
    <name evidence="3" type="ORF">UA08_03065</name>
</gene>
<proteinExistence type="predicted"/>
<dbReference type="RefSeq" id="XP_020121853.1">
    <property type="nucleotide sequence ID" value="XM_020265176.1"/>
</dbReference>
<organism evidence="3 4">
    <name type="scientific">Talaromyces atroroseus</name>
    <dbReference type="NCBI Taxonomy" id="1441469"/>
    <lineage>
        <taxon>Eukaryota</taxon>
        <taxon>Fungi</taxon>
        <taxon>Dikarya</taxon>
        <taxon>Ascomycota</taxon>
        <taxon>Pezizomycotina</taxon>
        <taxon>Eurotiomycetes</taxon>
        <taxon>Eurotiomycetidae</taxon>
        <taxon>Eurotiales</taxon>
        <taxon>Trichocomaceae</taxon>
        <taxon>Talaromyces</taxon>
        <taxon>Talaromyces sect. Trachyspermi</taxon>
    </lineage>
</organism>
<reference evidence="3 4" key="1">
    <citation type="submission" date="2015-06" db="EMBL/GenBank/DDBJ databases">
        <title>Talaromyces atroroseus IBT 11181 draft genome.</title>
        <authorList>
            <person name="Rasmussen K.B."/>
            <person name="Rasmussen S."/>
            <person name="Petersen B."/>
            <person name="Sicheritz-Ponten T."/>
            <person name="Mortensen U.H."/>
            <person name="Thrane U."/>
        </authorList>
    </citation>
    <scope>NUCLEOTIDE SEQUENCE [LARGE SCALE GENOMIC DNA]</scope>
    <source>
        <strain evidence="3 4">IBT 11181</strain>
    </source>
</reference>
<accession>A0A225AJP8</accession>
<feature type="transmembrane region" description="Helical" evidence="1">
    <location>
        <begin position="286"/>
        <end position="311"/>
    </location>
</feature>
<dbReference type="OrthoDB" id="2596908at2759"/>
<dbReference type="AlphaFoldDB" id="A0A225AJP8"/>
<evidence type="ECO:0000313" key="4">
    <source>
        <dbReference type="Proteomes" id="UP000214365"/>
    </source>
</evidence>